<evidence type="ECO:0000256" key="1">
    <source>
        <dbReference type="ARBA" id="ARBA00006576"/>
    </source>
</evidence>
<keyword evidence="2" id="KW-0479">Metal-binding</keyword>
<name>X0TG63_9ZZZZ</name>
<dbReference type="GO" id="GO:0008270">
    <property type="term" value="F:zinc ion binding"/>
    <property type="evidence" value="ECO:0007669"/>
    <property type="project" value="InterPro"/>
</dbReference>
<evidence type="ECO:0000259" key="5">
    <source>
        <dbReference type="Pfam" id="PF00383"/>
    </source>
</evidence>
<dbReference type="PANTHER" id="PTHR11086">
    <property type="entry name" value="DEOXYCYTIDYLATE DEAMINASE-RELATED"/>
    <property type="match status" value="1"/>
</dbReference>
<dbReference type="InterPro" id="IPR016193">
    <property type="entry name" value="Cytidine_deaminase-like"/>
</dbReference>
<dbReference type="PANTHER" id="PTHR11086:SF18">
    <property type="entry name" value="DEOXYCYTIDYLATE DEAMINASE"/>
    <property type="match status" value="1"/>
</dbReference>
<proteinExistence type="inferred from homology"/>
<dbReference type="InterPro" id="IPR015517">
    <property type="entry name" value="dCMP_deaminase-rel"/>
</dbReference>
<evidence type="ECO:0000313" key="6">
    <source>
        <dbReference type="EMBL" id="GAF86311.1"/>
    </source>
</evidence>
<dbReference type="GO" id="GO:0004132">
    <property type="term" value="F:dCMP deaminase activity"/>
    <property type="evidence" value="ECO:0007669"/>
    <property type="project" value="TreeGrafter"/>
</dbReference>
<dbReference type="Pfam" id="PF00383">
    <property type="entry name" value="dCMP_cyt_deam_1"/>
    <property type="match status" value="1"/>
</dbReference>
<keyword evidence="3" id="KW-0378">Hydrolase</keyword>
<dbReference type="InterPro" id="IPR002125">
    <property type="entry name" value="CMP_dCMP_dom"/>
</dbReference>
<comment type="caution">
    <text evidence="6">The sequence shown here is derived from an EMBL/GenBank/DDBJ whole genome shotgun (WGS) entry which is preliminary data.</text>
</comment>
<feature type="domain" description="CMP/dCMP-type deaminase" evidence="5">
    <location>
        <begin position="5"/>
        <end position="62"/>
    </location>
</feature>
<comment type="similarity">
    <text evidence="1">Belongs to the cytidine and deoxycytidylate deaminase family.</text>
</comment>
<dbReference type="EMBL" id="BARS01017603">
    <property type="protein sequence ID" value="GAF86311.1"/>
    <property type="molecule type" value="Genomic_DNA"/>
</dbReference>
<dbReference type="AlphaFoldDB" id="X0TG63"/>
<dbReference type="SUPFAM" id="SSF53927">
    <property type="entry name" value="Cytidine deaminase-like"/>
    <property type="match status" value="1"/>
</dbReference>
<dbReference type="InterPro" id="IPR016192">
    <property type="entry name" value="APOBEC/CMP_deaminase_Zn-bd"/>
</dbReference>
<keyword evidence="4" id="KW-0862">Zinc</keyword>
<dbReference type="PROSITE" id="PS00903">
    <property type="entry name" value="CYT_DCMP_DEAMINASES_1"/>
    <property type="match status" value="1"/>
</dbReference>
<sequence>YDYCPAVHAEENAIINSNRSDRISAKLYLAGLDSDGSLTKAIPCQRCKRKIINSEIEEVIVLDDSGVPDSYKVEDWVQEDSDWYTTELSAIREE</sequence>
<organism evidence="6">
    <name type="scientific">marine sediment metagenome</name>
    <dbReference type="NCBI Taxonomy" id="412755"/>
    <lineage>
        <taxon>unclassified sequences</taxon>
        <taxon>metagenomes</taxon>
        <taxon>ecological metagenomes</taxon>
    </lineage>
</organism>
<dbReference type="GO" id="GO:0005737">
    <property type="term" value="C:cytoplasm"/>
    <property type="evidence" value="ECO:0007669"/>
    <property type="project" value="TreeGrafter"/>
</dbReference>
<protein>
    <recommendedName>
        <fullName evidence="5">CMP/dCMP-type deaminase domain-containing protein</fullName>
    </recommendedName>
</protein>
<reference evidence="6" key="1">
    <citation type="journal article" date="2014" name="Front. Microbiol.">
        <title>High frequency of phylogenetically diverse reductive dehalogenase-homologous genes in deep subseafloor sedimentary metagenomes.</title>
        <authorList>
            <person name="Kawai M."/>
            <person name="Futagami T."/>
            <person name="Toyoda A."/>
            <person name="Takaki Y."/>
            <person name="Nishi S."/>
            <person name="Hori S."/>
            <person name="Arai W."/>
            <person name="Tsubouchi T."/>
            <person name="Morono Y."/>
            <person name="Uchiyama I."/>
            <person name="Ito T."/>
            <person name="Fujiyama A."/>
            <person name="Inagaki F."/>
            <person name="Takami H."/>
        </authorList>
    </citation>
    <scope>NUCLEOTIDE SEQUENCE</scope>
    <source>
        <strain evidence="6">Expedition CK06-06</strain>
    </source>
</reference>
<accession>X0TG63</accession>
<feature type="non-terminal residue" evidence="6">
    <location>
        <position position="1"/>
    </location>
</feature>
<dbReference type="Gene3D" id="3.40.140.10">
    <property type="entry name" value="Cytidine Deaminase, domain 2"/>
    <property type="match status" value="1"/>
</dbReference>
<evidence type="ECO:0000256" key="3">
    <source>
        <dbReference type="ARBA" id="ARBA00022801"/>
    </source>
</evidence>
<gene>
    <name evidence="6" type="ORF">S01H1_28767</name>
</gene>
<evidence type="ECO:0000256" key="4">
    <source>
        <dbReference type="ARBA" id="ARBA00022833"/>
    </source>
</evidence>
<evidence type="ECO:0000256" key="2">
    <source>
        <dbReference type="ARBA" id="ARBA00022723"/>
    </source>
</evidence>